<dbReference type="Pfam" id="PF11976">
    <property type="entry name" value="Rad60-SLD"/>
    <property type="match status" value="1"/>
</dbReference>
<dbReference type="RefSeq" id="XP_018076768.1">
    <property type="nucleotide sequence ID" value="XM_018218112.1"/>
</dbReference>
<evidence type="ECO:0000313" key="3">
    <source>
        <dbReference type="EMBL" id="KUJ22413.1"/>
    </source>
</evidence>
<organism evidence="3 4">
    <name type="scientific">Mollisia scopiformis</name>
    <name type="common">Conifer needle endophyte fungus</name>
    <name type="synonym">Phialocephala scopiformis</name>
    <dbReference type="NCBI Taxonomy" id="149040"/>
    <lineage>
        <taxon>Eukaryota</taxon>
        <taxon>Fungi</taxon>
        <taxon>Dikarya</taxon>
        <taxon>Ascomycota</taxon>
        <taxon>Pezizomycotina</taxon>
        <taxon>Leotiomycetes</taxon>
        <taxon>Helotiales</taxon>
        <taxon>Mollisiaceae</taxon>
        <taxon>Mollisia</taxon>
    </lineage>
</organism>
<feature type="compositionally biased region" description="Polar residues" evidence="1">
    <location>
        <begin position="139"/>
        <end position="148"/>
    </location>
</feature>
<evidence type="ECO:0000256" key="1">
    <source>
        <dbReference type="SAM" id="MobiDB-lite"/>
    </source>
</evidence>
<dbReference type="InParanoid" id="A0A194XQE1"/>
<dbReference type="Proteomes" id="UP000070700">
    <property type="component" value="Unassembled WGS sequence"/>
</dbReference>
<accession>A0A194XQE1</accession>
<dbReference type="SUPFAM" id="SSF54236">
    <property type="entry name" value="Ubiquitin-like"/>
    <property type="match status" value="1"/>
</dbReference>
<dbReference type="EMBL" id="KQ947406">
    <property type="protein sequence ID" value="KUJ22413.1"/>
    <property type="molecule type" value="Genomic_DNA"/>
</dbReference>
<sequence length="489" mass="54640">MDDPFEDEMPQAAPPPPKKRSFFSSAAIAKVAAPAEPMDLFSRAKELHPQILADEERKRQRRLMKLERKRSSTSAEISEITPPEDKRRRLSAQGKGHNIYSSDESPNHDAESSSRTRRQSSHSSPGSRRSRQGSDTHHVQGSPTSLSARYNKEINARKLQSPKSAVSTGCITLSDSEDESPKRAVLPVRRQPVNLDDSDDDDLPQPPRTTKPIVVDDDPLSDEEYPELVAAAKERARLKAEEASKSLKVFGERNHAPTQSRVDELDDIFEIGSGPANLDPSVEIFITSMMEGTTPLRVKRKISQKLEDVRFAWCDRQTIDGEPMGPGFRDIVFLTWKSIRVFDYTTCTGLGLKVDALGNLVSSGNGMDSDGRIHLEAWTPDAFDVYQKRQAAKKQKELGLTDVDEIEEQAQAKANKTKLIFKSKDLPDYKLMVKSSTPIERMVEAFRGAYNIPDEKTVTLYFDGDKLEPSDTVGDTDLGDMDTVEVHVR</sequence>
<dbReference type="AlphaFoldDB" id="A0A194XQE1"/>
<dbReference type="InterPro" id="IPR029071">
    <property type="entry name" value="Ubiquitin-like_domsf"/>
</dbReference>
<keyword evidence="4" id="KW-1185">Reference proteome</keyword>
<feature type="region of interest" description="Disordered" evidence="1">
    <location>
        <begin position="46"/>
        <end position="220"/>
    </location>
</feature>
<dbReference type="InterPro" id="IPR022617">
    <property type="entry name" value="Rad60/SUMO-like_dom"/>
</dbReference>
<dbReference type="Gene3D" id="3.10.20.90">
    <property type="entry name" value="Phosphatidylinositol 3-kinase Catalytic Subunit, Chain A, domain 1"/>
    <property type="match status" value="1"/>
</dbReference>
<name>A0A194XQE1_MOLSC</name>
<gene>
    <name evidence="3" type="ORF">LY89DRAFT_714220</name>
</gene>
<dbReference type="PROSITE" id="PS50053">
    <property type="entry name" value="UBIQUITIN_2"/>
    <property type="match status" value="1"/>
</dbReference>
<dbReference type="KEGG" id="psco:LY89DRAFT_714220"/>
<feature type="region of interest" description="Disordered" evidence="1">
    <location>
        <begin position="1"/>
        <end position="21"/>
    </location>
</feature>
<dbReference type="InterPro" id="IPR000626">
    <property type="entry name" value="Ubiquitin-like_dom"/>
</dbReference>
<proteinExistence type="predicted"/>
<feature type="compositionally biased region" description="Basic and acidic residues" evidence="1">
    <location>
        <begin position="105"/>
        <end position="114"/>
    </location>
</feature>
<evidence type="ECO:0000259" key="2">
    <source>
        <dbReference type="PROSITE" id="PS50053"/>
    </source>
</evidence>
<feature type="compositionally biased region" description="Polar residues" evidence="1">
    <location>
        <begin position="161"/>
        <end position="174"/>
    </location>
</feature>
<dbReference type="OrthoDB" id="3365399at2759"/>
<evidence type="ECO:0000313" key="4">
    <source>
        <dbReference type="Proteomes" id="UP000070700"/>
    </source>
</evidence>
<dbReference type="GeneID" id="28827838"/>
<feature type="compositionally biased region" description="Basic and acidic residues" evidence="1">
    <location>
        <begin position="46"/>
        <end position="70"/>
    </location>
</feature>
<reference evidence="3 4" key="1">
    <citation type="submission" date="2015-10" db="EMBL/GenBank/DDBJ databases">
        <title>Full genome of DAOMC 229536 Phialocephala scopiformis, a fungal endophyte of spruce producing the potent anti-insectan compound rugulosin.</title>
        <authorList>
            <consortium name="DOE Joint Genome Institute"/>
            <person name="Walker A.K."/>
            <person name="Frasz S.L."/>
            <person name="Seifert K.A."/>
            <person name="Miller J.D."/>
            <person name="Mondo S.J."/>
            <person name="Labutti K."/>
            <person name="Lipzen A."/>
            <person name="Dockter R."/>
            <person name="Kennedy M."/>
            <person name="Grigoriev I.V."/>
            <person name="Spatafora J.W."/>
        </authorList>
    </citation>
    <scope>NUCLEOTIDE SEQUENCE [LARGE SCALE GENOMIC DNA]</scope>
    <source>
        <strain evidence="3 4">CBS 120377</strain>
    </source>
</reference>
<feature type="domain" description="Ubiquitin-like" evidence="2">
    <location>
        <begin position="417"/>
        <end position="489"/>
    </location>
</feature>
<protein>
    <recommendedName>
        <fullName evidence="2">Ubiquitin-like domain-containing protein</fullName>
    </recommendedName>
</protein>
<dbReference type="CDD" id="cd17080">
    <property type="entry name" value="Ubl_SLD2_Esc2_like"/>
    <property type="match status" value="1"/>
</dbReference>